<evidence type="ECO:0000256" key="5">
    <source>
        <dbReference type="ARBA" id="ARBA00023239"/>
    </source>
</evidence>
<feature type="domain" description="Dihydroneopterin aldolase/epimerase" evidence="7">
    <location>
        <begin position="4"/>
        <end position="117"/>
    </location>
</feature>
<dbReference type="Proteomes" id="UP001225034">
    <property type="component" value="Unassembled WGS sequence"/>
</dbReference>
<keyword evidence="8" id="KW-0808">Transferase</keyword>
<keyword evidence="5 6" id="KW-0456">Lyase</keyword>
<evidence type="ECO:0000256" key="2">
    <source>
        <dbReference type="ARBA" id="ARBA00005013"/>
    </source>
</evidence>
<dbReference type="InterPro" id="IPR006156">
    <property type="entry name" value="Dihydroneopterin_aldolase"/>
</dbReference>
<organism evidence="8 9">
    <name type="scientific">Alkalicoccobacillus murimartini</name>
    <dbReference type="NCBI Taxonomy" id="171685"/>
    <lineage>
        <taxon>Bacteria</taxon>
        <taxon>Bacillati</taxon>
        <taxon>Bacillota</taxon>
        <taxon>Bacilli</taxon>
        <taxon>Bacillales</taxon>
        <taxon>Bacillaceae</taxon>
        <taxon>Alkalicoccobacillus</taxon>
    </lineage>
</organism>
<keyword evidence="9" id="KW-1185">Reference proteome</keyword>
<dbReference type="PANTHER" id="PTHR42844">
    <property type="entry name" value="DIHYDRONEOPTERIN ALDOLASE 1-RELATED"/>
    <property type="match status" value="1"/>
</dbReference>
<evidence type="ECO:0000256" key="3">
    <source>
        <dbReference type="ARBA" id="ARBA00005708"/>
    </source>
</evidence>
<proteinExistence type="inferred from homology"/>
<dbReference type="RefSeq" id="WP_306985945.1">
    <property type="nucleotide sequence ID" value="NZ_JAUSUA010000009.1"/>
</dbReference>
<evidence type="ECO:0000256" key="1">
    <source>
        <dbReference type="ARBA" id="ARBA00001353"/>
    </source>
</evidence>
<comment type="caution">
    <text evidence="8">The sequence shown here is derived from an EMBL/GenBank/DDBJ whole genome shotgun (WGS) entry which is preliminary data.</text>
</comment>
<dbReference type="GO" id="GO:0016746">
    <property type="term" value="F:acyltransferase activity"/>
    <property type="evidence" value="ECO:0007669"/>
    <property type="project" value="UniProtKB-KW"/>
</dbReference>
<dbReference type="Gene3D" id="3.30.1130.10">
    <property type="match status" value="1"/>
</dbReference>
<dbReference type="PANTHER" id="PTHR42844:SF1">
    <property type="entry name" value="DIHYDRONEOPTERIN ALDOLASE 1-RELATED"/>
    <property type="match status" value="1"/>
</dbReference>
<dbReference type="SMART" id="SM00905">
    <property type="entry name" value="FolB"/>
    <property type="match status" value="1"/>
</dbReference>
<dbReference type="SUPFAM" id="SSF55620">
    <property type="entry name" value="Tetrahydrobiopterin biosynthesis enzymes-like"/>
    <property type="match status" value="1"/>
</dbReference>
<comment type="catalytic activity">
    <reaction evidence="1 6">
        <text>7,8-dihydroneopterin = 6-hydroxymethyl-7,8-dihydropterin + glycolaldehyde</text>
        <dbReference type="Rhea" id="RHEA:10540"/>
        <dbReference type="ChEBI" id="CHEBI:17001"/>
        <dbReference type="ChEBI" id="CHEBI:17071"/>
        <dbReference type="ChEBI" id="CHEBI:44841"/>
        <dbReference type="EC" id="4.1.2.25"/>
    </reaction>
</comment>
<gene>
    <name evidence="8" type="ORF">J2S05_004072</name>
</gene>
<evidence type="ECO:0000256" key="6">
    <source>
        <dbReference type="RuleBase" id="RU362079"/>
    </source>
</evidence>
<evidence type="ECO:0000259" key="7">
    <source>
        <dbReference type="SMART" id="SM00905"/>
    </source>
</evidence>
<comment type="similarity">
    <text evidence="3 6">Belongs to the DHNA family.</text>
</comment>
<dbReference type="EMBL" id="JAUSUA010000009">
    <property type="protein sequence ID" value="MDQ0209232.1"/>
    <property type="molecule type" value="Genomic_DNA"/>
</dbReference>
<dbReference type="GO" id="GO:0004150">
    <property type="term" value="F:dihydroneopterin aldolase activity"/>
    <property type="evidence" value="ECO:0007669"/>
    <property type="project" value="UniProtKB-EC"/>
</dbReference>
<dbReference type="NCBIfam" id="TIGR00526">
    <property type="entry name" value="folB_dom"/>
    <property type="match status" value="1"/>
</dbReference>
<accession>A0ABT9YPU6</accession>
<name>A0ABT9YPU6_9BACI</name>
<keyword evidence="4 6" id="KW-0289">Folate biosynthesis</keyword>
<evidence type="ECO:0000313" key="9">
    <source>
        <dbReference type="Proteomes" id="UP001225034"/>
    </source>
</evidence>
<dbReference type="InterPro" id="IPR006157">
    <property type="entry name" value="FolB_dom"/>
</dbReference>
<comment type="pathway">
    <text evidence="2 6">Cofactor biosynthesis; tetrahydrofolate biosynthesis; 2-amino-4-hydroxy-6-hydroxymethyl-7,8-dihydropteridine diphosphate from 7,8-dihydroneopterin triphosphate: step 3/4.</text>
</comment>
<sequence>MDKIRLTNMKFYGYHGVFAEENRLGQRFNVDITLEVDLAEAAATDDLTKSIDYGDVFSRVQKIVEGEPKKLLEAVAEQITTELLTAYSILQQCTVVLIKPDPPIPGHYDSVSVEITRSKVKNG</sequence>
<evidence type="ECO:0000313" key="8">
    <source>
        <dbReference type="EMBL" id="MDQ0209232.1"/>
    </source>
</evidence>
<dbReference type="InterPro" id="IPR043133">
    <property type="entry name" value="GTP-CH-I_C/QueF"/>
</dbReference>
<reference evidence="8 9" key="1">
    <citation type="submission" date="2023-07" db="EMBL/GenBank/DDBJ databases">
        <title>Genomic Encyclopedia of Type Strains, Phase IV (KMG-IV): sequencing the most valuable type-strain genomes for metagenomic binning, comparative biology and taxonomic classification.</title>
        <authorList>
            <person name="Goeker M."/>
        </authorList>
    </citation>
    <scope>NUCLEOTIDE SEQUENCE [LARGE SCALE GENOMIC DNA]</scope>
    <source>
        <strain evidence="8 9">DSM 19154</strain>
    </source>
</reference>
<dbReference type="CDD" id="cd00534">
    <property type="entry name" value="DHNA_DHNTPE"/>
    <property type="match status" value="1"/>
</dbReference>
<dbReference type="NCBIfam" id="TIGR00525">
    <property type="entry name" value="folB"/>
    <property type="match status" value="1"/>
</dbReference>
<comment type="function">
    <text evidence="6">Catalyzes the conversion of 7,8-dihydroneopterin to 6-hydroxymethyl-7,8-dihydropterin.</text>
</comment>
<dbReference type="EC" id="4.1.2.25" evidence="6"/>
<dbReference type="Pfam" id="PF02152">
    <property type="entry name" value="FolB"/>
    <property type="match status" value="1"/>
</dbReference>
<keyword evidence="8" id="KW-0012">Acyltransferase</keyword>
<evidence type="ECO:0000256" key="4">
    <source>
        <dbReference type="ARBA" id="ARBA00022909"/>
    </source>
</evidence>
<protein>
    <recommendedName>
        <fullName evidence="6">7,8-dihydroneopterin aldolase</fullName>
        <ecNumber evidence="6">4.1.2.25</ecNumber>
    </recommendedName>
</protein>